<comment type="caution">
    <text evidence="2">The sequence shown here is derived from an EMBL/GenBank/DDBJ whole genome shotgun (WGS) entry which is preliminary data.</text>
</comment>
<proteinExistence type="predicted"/>
<name>A0AAN6EZ50_EXODE</name>
<evidence type="ECO:0000313" key="3">
    <source>
        <dbReference type="Proteomes" id="UP001161757"/>
    </source>
</evidence>
<feature type="compositionally biased region" description="Polar residues" evidence="1">
    <location>
        <begin position="16"/>
        <end position="35"/>
    </location>
</feature>
<feature type="compositionally biased region" description="Basic and acidic residues" evidence="1">
    <location>
        <begin position="36"/>
        <end position="46"/>
    </location>
</feature>
<feature type="region of interest" description="Disordered" evidence="1">
    <location>
        <begin position="336"/>
        <end position="360"/>
    </location>
</feature>
<organism evidence="2 3">
    <name type="scientific">Exophiala dermatitidis</name>
    <name type="common">Black yeast-like fungus</name>
    <name type="synonym">Wangiella dermatitidis</name>
    <dbReference type="NCBI Taxonomy" id="5970"/>
    <lineage>
        <taxon>Eukaryota</taxon>
        <taxon>Fungi</taxon>
        <taxon>Dikarya</taxon>
        <taxon>Ascomycota</taxon>
        <taxon>Pezizomycotina</taxon>
        <taxon>Eurotiomycetes</taxon>
        <taxon>Chaetothyriomycetidae</taxon>
        <taxon>Chaetothyriales</taxon>
        <taxon>Herpotrichiellaceae</taxon>
        <taxon>Exophiala</taxon>
    </lineage>
</organism>
<dbReference type="Proteomes" id="UP001161757">
    <property type="component" value="Unassembled WGS sequence"/>
</dbReference>
<reference evidence="2" key="1">
    <citation type="submission" date="2023-01" db="EMBL/GenBank/DDBJ databases">
        <title>Exophiala dermititidis isolated from Cystic Fibrosis Patient.</title>
        <authorList>
            <person name="Kurbessoian T."/>
            <person name="Crocker A."/>
            <person name="Murante D."/>
            <person name="Hogan D.A."/>
            <person name="Stajich J.E."/>
        </authorList>
    </citation>
    <scope>NUCLEOTIDE SEQUENCE</scope>
    <source>
        <strain evidence="2">Ex8</strain>
    </source>
</reference>
<dbReference type="EMBL" id="JAJGCB010000005">
    <property type="protein sequence ID" value="KAJ8992487.1"/>
    <property type="molecule type" value="Genomic_DNA"/>
</dbReference>
<feature type="compositionally biased region" description="Polar residues" evidence="1">
    <location>
        <begin position="60"/>
        <end position="72"/>
    </location>
</feature>
<accession>A0AAN6EZ50</accession>
<feature type="compositionally biased region" description="Basic and acidic residues" evidence="1">
    <location>
        <begin position="336"/>
        <end position="349"/>
    </location>
</feature>
<evidence type="ECO:0000256" key="1">
    <source>
        <dbReference type="SAM" id="MobiDB-lite"/>
    </source>
</evidence>
<feature type="compositionally biased region" description="Basic residues" evidence="1">
    <location>
        <begin position="259"/>
        <end position="277"/>
    </location>
</feature>
<evidence type="ECO:0000313" key="2">
    <source>
        <dbReference type="EMBL" id="KAJ8992487.1"/>
    </source>
</evidence>
<sequence>MPEQASTMPDDHSTKAVATSEQTDSGNTLKTISNAEDTRLSRDNKQADSPAPVETAAPENGTSTPPAMNATTPAEGPVYSIPKFDASTEKEIRAMMTRIRSIHNGKTGLTHEEVMDLAAFTGSLIQIMNAEYIAKDTIVRAVAYMRGESELSPRRALNQAKRDRRAARSSRNGTNGGQTPERKATRGSEEISRANREEPNGNVKEKGAGKDTSGHSSTSPITIAVTSDTSHEDEGKGISNGTTSEKENTPPDGVTRSTRERRSKGKKRPYWKGRRQASKANAAAHVQHDNGLVDAVNNGAMVTIKNGDVVAVKDDAGAPGKGTKQVNGNNAHAAKLAETKDNKAHEAKLPDTNGKAVQQARVPKIDVAADEGNGDGAVQAEH</sequence>
<feature type="region of interest" description="Disordered" evidence="1">
    <location>
        <begin position="149"/>
        <end position="290"/>
    </location>
</feature>
<gene>
    <name evidence="2" type="ORF">HRR80_003587</name>
</gene>
<feature type="region of interest" description="Disordered" evidence="1">
    <location>
        <begin position="1"/>
        <end position="81"/>
    </location>
</feature>
<feature type="compositionally biased region" description="Basic and acidic residues" evidence="1">
    <location>
        <begin position="180"/>
        <end position="213"/>
    </location>
</feature>
<dbReference type="AlphaFoldDB" id="A0AAN6EZ50"/>
<feature type="compositionally biased region" description="Polar residues" evidence="1">
    <location>
        <begin position="214"/>
        <end position="228"/>
    </location>
</feature>
<protein>
    <submittedName>
        <fullName evidence="2">Uncharacterized protein</fullName>
    </submittedName>
</protein>